<dbReference type="KEGG" id="aprs:BI364_14070"/>
<dbReference type="Proteomes" id="UP000095401">
    <property type="component" value="Chromosome"/>
</dbReference>
<dbReference type="EMBL" id="CP017415">
    <property type="protein sequence ID" value="AOU98931.1"/>
    <property type="molecule type" value="Genomic_DNA"/>
</dbReference>
<reference evidence="2" key="1">
    <citation type="submission" date="2016-09" db="EMBL/GenBank/DDBJ databases">
        <title>Acidihalobacter prosperus F5.</title>
        <authorList>
            <person name="Khaleque H.N."/>
            <person name="Ramsay J.P."/>
            <person name="Kaksonen A.H."/>
            <person name="Boxall N.J."/>
            <person name="Watkin E.L.J."/>
        </authorList>
    </citation>
    <scope>NUCLEOTIDE SEQUENCE [LARGE SCALE GENOMIC DNA]</scope>
    <source>
        <strain evidence="2">F5</strain>
    </source>
</reference>
<protein>
    <submittedName>
        <fullName evidence="1">Uncharacterized protein</fullName>
    </submittedName>
</protein>
<sequence>MFGLSGRLLIEMAALTLLGGLRGARIRMRDEREMRDCALAAAAMVQAAGYARDGLPDVARARLVTVILRLKELDPPDWTVIER</sequence>
<keyword evidence="2" id="KW-1185">Reference proteome</keyword>
<gene>
    <name evidence="1" type="ORF">BI364_14070</name>
</gene>
<proteinExistence type="predicted"/>
<name>A0A1D8IR15_9GAMM</name>
<evidence type="ECO:0000313" key="1">
    <source>
        <dbReference type="EMBL" id="AOU98931.1"/>
    </source>
</evidence>
<dbReference type="RefSeq" id="WP_070079284.1">
    <property type="nucleotide sequence ID" value="NZ_CP017415.1"/>
</dbReference>
<evidence type="ECO:0000313" key="2">
    <source>
        <dbReference type="Proteomes" id="UP000095401"/>
    </source>
</evidence>
<organism evidence="1 2">
    <name type="scientific">Acidihalobacter yilgarnensis</name>
    <dbReference type="NCBI Taxonomy" id="2819280"/>
    <lineage>
        <taxon>Bacteria</taxon>
        <taxon>Pseudomonadati</taxon>
        <taxon>Pseudomonadota</taxon>
        <taxon>Gammaproteobacteria</taxon>
        <taxon>Chromatiales</taxon>
        <taxon>Ectothiorhodospiraceae</taxon>
        <taxon>Acidihalobacter</taxon>
    </lineage>
</organism>
<accession>A0A1D8IR15</accession>
<dbReference type="AlphaFoldDB" id="A0A1D8IR15"/>